<accession>A0A9W8JPT5</accession>
<comment type="caution">
    <text evidence="2">The sequence shown here is derived from an EMBL/GenBank/DDBJ whole genome shotgun (WGS) entry which is preliminary data.</text>
</comment>
<reference evidence="2" key="1">
    <citation type="submission" date="2022-07" db="EMBL/GenBank/DDBJ databases">
        <title>Genome Sequence of Agrocybe chaxingu.</title>
        <authorList>
            <person name="Buettner E."/>
        </authorList>
    </citation>
    <scope>NUCLEOTIDE SEQUENCE</scope>
    <source>
        <strain evidence="2">MP-N11</strain>
    </source>
</reference>
<keyword evidence="3" id="KW-1185">Reference proteome</keyword>
<evidence type="ECO:0000313" key="2">
    <source>
        <dbReference type="EMBL" id="KAJ3489324.1"/>
    </source>
</evidence>
<dbReference type="AlphaFoldDB" id="A0A9W8JPT5"/>
<feature type="region of interest" description="Disordered" evidence="1">
    <location>
        <begin position="159"/>
        <end position="180"/>
    </location>
</feature>
<sequence length="194" mass="21905">MPTSKSNTIRVKLDVLEVLLQTHGEPKASTSERSDALLKDSKVIVAELIACREVAKAIKPWARQIARTIRSELDPFIESTLLSDKVKDEIENFICNVEAVEEFPLSDLIKEHEAQLAEYLEAVNRVNKGDRIRKNDRPPGSPKRKILLAPEFRKPFSEAINDKAASSDDDDANKDEWVPIWDGKVKRTSEKSGR</sequence>
<dbReference type="Proteomes" id="UP001148786">
    <property type="component" value="Unassembled WGS sequence"/>
</dbReference>
<evidence type="ECO:0000256" key="1">
    <source>
        <dbReference type="SAM" id="MobiDB-lite"/>
    </source>
</evidence>
<gene>
    <name evidence="2" type="ORF">NLJ89_g11540</name>
</gene>
<proteinExistence type="predicted"/>
<protein>
    <submittedName>
        <fullName evidence="2">Uncharacterized protein</fullName>
    </submittedName>
</protein>
<evidence type="ECO:0000313" key="3">
    <source>
        <dbReference type="Proteomes" id="UP001148786"/>
    </source>
</evidence>
<dbReference type="EMBL" id="JANKHO010002733">
    <property type="protein sequence ID" value="KAJ3489324.1"/>
    <property type="molecule type" value="Genomic_DNA"/>
</dbReference>
<organism evidence="2 3">
    <name type="scientific">Agrocybe chaxingu</name>
    <dbReference type="NCBI Taxonomy" id="84603"/>
    <lineage>
        <taxon>Eukaryota</taxon>
        <taxon>Fungi</taxon>
        <taxon>Dikarya</taxon>
        <taxon>Basidiomycota</taxon>
        <taxon>Agaricomycotina</taxon>
        <taxon>Agaricomycetes</taxon>
        <taxon>Agaricomycetidae</taxon>
        <taxon>Agaricales</taxon>
        <taxon>Agaricineae</taxon>
        <taxon>Strophariaceae</taxon>
        <taxon>Agrocybe</taxon>
    </lineage>
</organism>
<dbReference type="OrthoDB" id="10383477at2759"/>
<name>A0A9W8JPT5_9AGAR</name>